<dbReference type="InterPro" id="IPR036849">
    <property type="entry name" value="Enolase-like_C_sf"/>
</dbReference>
<protein>
    <submittedName>
        <fullName evidence="7">L-alanine-DL-glutamate epimerase-like enolase superfamily enzyme</fullName>
    </submittedName>
</protein>
<dbReference type="SMART" id="SM00922">
    <property type="entry name" value="MR_MLE"/>
    <property type="match status" value="1"/>
</dbReference>
<evidence type="ECO:0000256" key="3">
    <source>
        <dbReference type="ARBA" id="ARBA00022723"/>
    </source>
</evidence>
<dbReference type="Pfam" id="PF02746">
    <property type="entry name" value="MR_MLE_N"/>
    <property type="match status" value="1"/>
</dbReference>
<evidence type="ECO:0000256" key="4">
    <source>
        <dbReference type="ARBA" id="ARBA00022842"/>
    </source>
</evidence>
<dbReference type="SFLD" id="SFLDS00001">
    <property type="entry name" value="Enolase"/>
    <property type="match status" value="1"/>
</dbReference>
<evidence type="ECO:0000256" key="1">
    <source>
        <dbReference type="ARBA" id="ARBA00001946"/>
    </source>
</evidence>
<gene>
    <name evidence="6" type="ORF">AA2016_6284</name>
    <name evidence="7" type="ORF">FHS67_001370</name>
</gene>
<evidence type="ECO:0000313" key="9">
    <source>
        <dbReference type="Proteomes" id="UP000577697"/>
    </source>
</evidence>
<dbReference type="EMBL" id="JACICB010000004">
    <property type="protein sequence ID" value="MBB3705060.1"/>
    <property type="molecule type" value="Genomic_DNA"/>
</dbReference>
<dbReference type="KEGG" id="aak:AA2016_6284"/>
<proteinExistence type="inferred from homology"/>
<comment type="cofactor">
    <cofactor evidence="1">
        <name>Mg(2+)</name>
        <dbReference type="ChEBI" id="CHEBI:18420"/>
    </cofactor>
</comment>
<dbReference type="EMBL" id="CP015007">
    <property type="protein sequence ID" value="AMS45182.1"/>
    <property type="molecule type" value="Genomic_DNA"/>
</dbReference>
<dbReference type="Proteomes" id="UP000075755">
    <property type="component" value="Plasmid pAA02"/>
</dbReference>
<evidence type="ECO:0000256" key="2">
    <source>
        <dbReference type="ARBA" id="ARBA00008031"/>
    </source>
</evidence>
<dbReference type="Gene3D" id="3.20.20.120">
    <property type="entry name" value="Enolase-like C-terminal domain"/>
    <property type="match status" value="1"/>
</dbReference>
<dbReference type="SUPFAM" id="SSF51604">
    <property type="entry name" value="Enolase C-terminal domain-like"/>
    <property type="match status" value="1"/>
</dbReference>
<dbReference type="InterPro" id="IPR013341">
    <property type="entry name" value="Mandelate_racemase_N_dom"/>
</dbReference>
<keyword evidence="9" id="KW-1185">Reference proteome</keyword>
<dbReference type="Gene3D" id="3.30.390.10">
    <property type="entry name" value="Enolase-like, N-terminal domain"/>
    <property type="match status" value="1"/>
</dbReference>
<dbReference type="GO" id="GO:0003824">
    <property type="term" value="F:catalytic activity"/>
    <property type="evidence" value="ECO:0007669"/>
    <property type="project" value="UniProtKB-ARBA"/>
</dbReference>
<dbReference type="InterPro" id="IPR029065">
    <property type="entry name" value="Enolase_C-like"/>
</dbReference>
<dbReference type="RefSeq" id="WP_067969291.1">
    <property type="nucleotide sequence ID" value="NZ_CP015007.1"/>
</dbReference>
<dbReference type="AlphaFoldDB" id="A0AAC9FES1"/>
<reference evidence="6 8" key="1">
    <citation type="submission" date="2016-03" db="EMBL/GenBank/DDBJ databases">
        <title>Complete genome of Aminobacter aminovorans KCTC 2477.</title>
        <authorList>
            <person name="Kim K.M."/>
        </authorList>
    </citation>
    <scope>NUCLEOTIDE SEQUENCE [LARGE SCALE GENOMIC DNA]</scope>
    <source>
        <strain evidence="6 8">KCTC 2477</strain>
        <plasmid evidence="6 8">pAA02</plasmid>
    </source>
</reference>
<evidence type="ECO:0000259" key="5">
    <source>
        <dbReference type="SMART" id="SM00922"/>
    </source>
</evidence>
<dbReference type="PANTHER" id="PTHR48080">
    <property type="entry name" value="D-GALACTONATE DEHYDRATASE-RELATED"/>
    <property type="match status" value="1"/>
</dbReference>
<sequence length="385" mass="41225">MKITAIHAYAVAAPMRVPYITALVDRRIATSVVTVIETDEGVTGYGQSTTSAALYSPFEEYQDSIVNVVERKLGPALLGCDPFDLESLHERMNRVARGHLYSHCTVDLACHDIIGKKAGRPVVGVVGGAVRDRIPLCAPHLGILPSEELAQQALGYVQQGYRFINLRVGADPVQDVANVSAVRAAVGDDIGIAVDFSQSLHLVGFRSDTAIAQIRALEKAGATAFEQPLADWDVEGLARVAAAIDSPIIADEAVRTPQDALRIIDRRAADAVKIKLMKVGGIFPARKIATILQAAGIPMTVGNGLAGYIANSAEAHFAFSLPNLKLPGEMNGFLRLEDDLMSGDLKSENGMLLLPQSPGLGVRLDLARLRHSARRTVQQSEDVLI</sequence>
<feature type="domain" description="Mandelate racemase/muconate lactonizing enzyme C-terminal" evidence="5">
    <location>
        <begin position="146"/>
        <end position="247"/>
    </location>
</feature>
<keyword evidence="3" id="KW-0479">Metal-binding</keyword>
<dbReference type="InterPro" id="IPR034593">
    <property type="entry name" value="DgoD-like"/>
</dbReference>
<name>A0AAC9FES1_AMIAI</name>
<reference evidence="7 9" key="2">
    <citation type="submission" date="2020-08" db="EMBL/GenBank/DDBJ databases">
        <title>Genomic Encyclopedia of Type Strains, Phase IV (KMG-IV): sequencing the most valuable type-strain genomes for metagenomic binning, comparative biology and taxonomic classification.</title>
        <authorList>
            <person name="Goeker M."/>
        </authorList>
    </citation>
    <scope>NUCLEOTIDE SEQUENCE [LARGE SCALE GENOMIC DNA]</scope>
    <source>
        <strain evidence="7 9">DSM 10368</strain>
    </source>
</reference>
<accession>A0AAC9FES1</accession>
<dbReference type="PANTHER" id="PTHR48080:SF3">
    <property type="entry name" value="ENOLASE SUPERFAMILY MEMBER DDB_G0284701"/>
    <property type="match status" value="1"/>
</dbReference>
<keyword evidence="6" id="KW-0614">Plasmid</keyword>
<dbReference type="FunFam" id="3.30.390.10:FF:000009">
    <property type="entry name" value="Hydrophobic dipeptide epimerase"/>
    <property type="match status" value="1"/>
</dbReference>
<comment type="similarity">
    <text evidence="2">Belongs to the mandelate racemase/muconate lactonizing enzyme family.</text>
</comment>
<evidence type="ECO:0000313" key="7">
    <source>
        <dbReference type="EMBL" id="MBB3705060.1"/>
    </source>
</evidence>
<dbReference type="Pfam" id="PF13378">
    <property type="entry name" value="MR_MLE_C"/>
    <property type="match status" value="1"/>
</dbReference>
<organism evidence="6 8">
    <name type="scientific">Aminobacter aminovorans</name>
    <name type="common">Chelatobacter heintzii</name>
    <dbReference type="NCBI Taxonomy" id="83263"/>
    <lineage>
        <taxon>Bacteria</taxon>
        <taxon>Pseudomonadati</taxon>
        <taxon>Pseudomonadota</taxon>
        <taxon>Alphaproteobacteria</taxon>
        <taxon>Hyphomicrobiales</taxon>
        <taxon>Phyllobacteriaceae</taxon>
        <taxon>Aminobacter</taxon>
    </lineage>
</organism>
<dbReference type="SUPFAM" id="SSF54826">
    <property type="entry name" value="Enolase N-terminal domain-like"/>
    <property type="match status" value="1"/>
</dbReference>
<dbReference type="InterPro" id="IPR013342">
    <property type="entry name" value="Mandelate_racemase_C"/>
</dbReference>
<dbReference type="Proteomes" id="UP000577697">
    <property type="component" value="Unassembled WGS sequence"/>
</dbReference>
<evidence type="ECO:0000313" key="6">
    <source>
        <dbReference type="EMBL" id="AMS45182.1"/>
    </source>
</evidence>
<evidence type="ECO:0000313" key="8">
    <source>
        <dbReference type="Proteomes" id="UP000075755"/>
    </source>
</evidence>
<keyword evidence="4" id="KW-0460">Magnesium</keyword>
<geneLocation type="plasmid" evidence="6 8">
    <name>pAA02</name>
</geneLocation>
<dbReference type="GO" id="GO:0046872">
    <property type="term" value="F:metal ion binding"/>
    <property type="evidence" value="ECO:0007669"/>
    <property type="project" value="UniProtKB-KW"/>
</dbReference>
<dbReference type="InterPro" id="IPR029017">
    <property type="entry name" value="Enolase-like_N"/>
</dbReference>